<dbReference type="SUPFAM" id="SSF53155">
    <property type="entry name" value="Methylated DNA-protein cysteine methyltransferase domain"/>
    <property type="match status" value="1"/>
</dbReference>
<accession>A0A285PDU7</accession>
<evidence type="ECO:0000256" key="2">
    <source>
        <dbReference type="ARBA" id="ARBA00008711"/>
    </source>
</evidence>
<dbReference type="Gene3D" id="1.10.10.60">
    <property type="entry name" value="Homeodomain-like"/>
    <property type="match status" value="1"/>
</dbReference>
<gene>
    <name evidence="12" type="ORF">SAMN06265368_3016</name>
</gene>
<evidence type="ECO:0000256" key="9">
    <source>
        <dbReference type="ARBA" id="ARBA00023204"/>
    </source>
</evidence>
<dbReference type="SUPFAM" id="SSF46689">
    <property type="entry name" value="Homeodomain-like"/>
    <property type="match status" value="1"/>
</dbReference>
<evidence type="ECO:0000256" key="7">
    <source>
        <dbReference type="ARBA" id="ARBA00023015"/>
    </source>
</evidence>
<protein>
    <recommendedName>
        <fullName evidence="3">methylated-DNA--[protein]-cysteine S-methyltransferase</fullName>
        <ecNumber evidence="3">2.1.1.63</ecNumber>
    </recommendedName>
</protein>
<proteinExistence type="inferred from homology"/>
<comment type="similarity">
    <text evidence="2">Belongs to the MGMT family.</text>
</comment>
<keyword evidence="5 12" id="KW-0808">Transferase</keyword>
<evidence type="ECO:0000256" key="10">
    <source>
        <dbReference type="ARBA" id="ARBA00049348"/>
    </source>
</evidence>
<keyword evidence="7" id="KW-0805">Transcription regulation</keyword>
<dbReference type="InterPro" id="IPR036217">
    <property type="entry name" value="MethylDNA_cys_MeTrfase_DNAb"/>
</dbReference>
<dbReference type="Pfam" id="PF12833">
    <property type="entry name" value="HTH_18"/>
    <property type="match status" value="1"/>
</dbReference>
<feature type="domain" description="HTH araC/xylS-type" evidence="11">
    <location>
        <begin position="29"/>
        <end position="127"/>
    </location>
</feature>
<dbReference type="Gene3D" id="1.10.10.10">
    <property type="entry name" value="Winged helix-like DNA-binding domain superfamily/Winged helix DNA-binding domain"/>
    <property type="match status" value="1"/>
</dbReference>
<evidence type="ECO:0000259" key="11">
    <source>
        <dbReference type="PROSITE" id="PS01124"/>
    </source>
</evidence>
<organism evidence="12 13">
    <name type="scientific">Cohaesibacter gelatinilyticus</name>
    <dbReference type="NCBI Taxonomy" id="372072"/>
    <lineage>
        <taxon>Bacteria</taxon>
        <taxon>Pseudomonadati</taxon>
        <taxon>Pseudomonadota</taxon>
        <taxon>Alphaproteobacteria</taxon>
        <taxon>Hyphomicrobiales</taxon>
        <taxon>Cohaesibacteraceae</taxon>
    </lineage>
</organism>
<keyword evidence="6" id="KW-0227">DNA damage</keyword>
<dbReference type="InterPro" id="IPR036631">
    <property type="entry name" value="MGMT_N_sf"/>
</dbReference>
<reference evidence="12 13" key="1">
    <citation type="submission" date="2017-09" db="EMBL/GenBank/DDBJ databases">
        <authorList>
            <person name="Ehlers B."/>
            <person name="Leendertz F.H."/>
        </authorList>
    </citation>
    <scope>NUCLEOTIDE SEQUENCE [LARGE SCALE GENOMIC DNA]</scope>
    <source>
        <strain evidence="12 13">DSM 18289</strain>
    </source>
</reference>
<evidence type="ECO:0000256" key="6">
    <source>
        <dbReference type="ARBA" id="ARBA00022763"/>
    </source>
</evidence>
<dbReference type="InterPro" id="IPR009057">
    <property type="entry name" value="Homeodomain-like_sf"/>
</dbReference>
<dbReference type="GO" id="GO:0043565">
    <property type="term" value="F:sequence-specific DNA binding"/>
    <property type="evidence" value="ECO:0007669"/>
    <property type="project" value="InterPro"/>
</dbReference>
<dbReference type="InterPro" id="IPR014048">
    <property type="entry name" value="MethylDNA_cys_MeTrfase_DNA-bd"/>
</dbReference>
<name>A0A285PDU7_9HYPH</name>
<evidence type="ECO:0000256" key="8">
    <source>
        <dbReference type="ARBA" id="ARBA00023163"/>
    </source>
</evidence>
<dbReference type="EMBL" id="OBEL01000003">
    <property type="protein sequence ID" value="SNZ19920.1"/>
    <property type="molecule type" value="Genomic_DNA"/>
</dbReference>
<dbReference type="Proteomes" id="UP000219439">
    <property type="component" value="Unassembled WGS sequence"/>
</dbReference>
<evidence type="ECO:0000256" key="1">
    <source>
        <dbReference type="ARBA" id="ARBA00001286"/>
    </source>
</evidence>
<dbReference type="FunFam" id="1.10.10.10:FF:000214">
    <property type="entry name" value="Methylated-DNA--protein-cysteine methyltransferase"/>
    <property type="match status" value="1"/>
</dbReference>
<dbReference type="InterPro" id="IPR036388">
    <property type="entry name" value="WH-like_DNA-bd_sf"/>
</dbReference>
<dbReference type="SMART" id="SM00342">
    <property type="entry name" value="HTH_ARAC"/>
    <property type="match status" value="1"/>
</dbReference>
<dbReference type="SUPFAM" id="SSF46767">
    <property type="entry name" value="Methylated DNA-protein cysteine methyltransferase, C-terminal domain"/>
    <property type="match status" value="1"/>
</dbReference>
<dbReference type="GO" id="GO:0006281">
    <property type="term" value="P:DNA repair"/>
    <property type="evidence" value="ECO:0007669"/>
    <property type="project" value="UniProtKB-KW"/>
</dbReference>
<dbReference type="GO" id="GO:0032259">
    <property type="term" value="P:methylation"/>
    <property type="evidence" value="ECO:0007669"/>
    <property type="project" value="UniProtKB-KW"/>
</dbReference>
<keyword evidence="4 12" id="KW-0489">Methyltransferase</keyword>
<comment type="catalytic activity">
    <reaction evidence="10">
        <text>a 6-O-methyl-2'-deoxyguanosine in DNA + L-cysteinyl-[protein] = S-methyl-L-cysteinyl-[protein] + a 2'-deoxyguanosine in DNA</text>
        <dbReference type="Rhea" id="RHEA:24000"/>
        <dbReference type="Rhea" id="RHEA-COMP:10131"/>
        <dbReference type="Rhea" id="RHEA-COMP:10132"/>
        <dbReference type="Rhea" id="RHEA-COMP:11367"/>
        <dbReference type="Rhea" id="RHEA-COMP:11368"/>
        <dbReference type="ChEBI" id="CHEBI:29950"/>
        <dbReference type="ChEBI" id="CHEBI:82612"/>
        <dbReference type="ChEBI" id="CHEBI:85445"/>
        <dbReference type="ChEBI" id="CHEBI:85448"/>
        <dbReference type="EC" id="2.1.1.63"/>
    </reaction>
</comment>
<dbReference type="Pfam" id="PF01035">
    <property type="entry name" value="DNA_binding_1"/>
    <property type="match status" value="1"/>
</dbReference>
<dbReference type="GO" id="GO:0003700">
    <property type="term" value="F:DNA-binding transcription factor activity"/>
    <property type="evidence" value="ECO:0007669"/>
    <property type="project" value="InterPro"/>
</dbReference>
<dbReference type="AlphaFoldDB" id="A0A285PDU7"/>
<dbReference type="Gene3D" id="3.30.160.70">
    <property type="entry name" value="Methylated DNA-protein cysteine methyltransferase domain"/>
    <property type="match status" value="1"/>
</dbReference>
<evidence type="ECO:0000313" key="12">
    <source>
        <dbReference type="EMBL" id="SNZ19920.1"/>
    </source>
</evidence>
<dbReference type="InterPro" id="IPR018060">
    <property type="entry name" value="HTH_AraC"/>
</dbReference>
<dbReference type="GO" id="GO:0003908">
    <property type="term" value="F:methylated-DNA-[protein]-cysteine S-methyltransferase activity"/>
    <property type="evidence" value="ECO:0007669"/>
    <property type="project" value="UniProtKB-EC"/>
</dbReference>
<keyword evidence="9" id="KW-0234">DNA repair</keyword>
<dbReference type="PANTHER" id="PTHR10815:SF13">
    <property type="entry name" value="METHYLATED-DNA--PROTEIN-CYSTEINE METHYLTRANSFERASE"/>
    <property type="match status" value="1"/>
</dbReference>
<dbReference type="NCBIfam" id="TIGR00589">
    <property type="entry name" value="ogt"/>
    <property type="match status" value="1"/>
</dbReference>
<dbReference type="InterPro" id="IPR001497">
    <property type="entry name" value="MethylDNA_cys_MeTrfase_AS"/>
</dbReference>
<evidence type="ECO:0000256" key="5">
    <source>
        <dbReference type="ARBA" id="ARBA00022679"/>
    </source>
</evidence>
<comment type="catalytic activity">
    <reaction evidence="1">
        <text>a 4-O-methyl-thymidine in DNA + L-cysteinyl-[protein] = a thymidine in DNA + S-methyl-L-cysteinyl-[protein]</text>
        <dbReference type="Rhea" id="RHEA:53428"/>
        <dbReference type="Rhea" id="RHEA-COMP:10131"/>
        <dbReference type="Rhea" id="RHEA-COMP:10132"/>
        <dbReference type="Rhea" id="RHEA-COMP:13555"/>
        <dbReference type="Rhea" id="RHEA-COMP:13556"/>
        <dbReference type="ChEBI" id="CHEBI:29950"/>
        <dbReference type="ChEBI" id="CHEBI:82612"/>
        <dbReference type="ChEBI" id="CHEBI:137386"/>
        <dbReference type="ChEBI" id="CHEBI:137387"/>
        <dbReference type="EC" id="2.1.1.63"/>
    </reaction>
</comment>
<dbReference type="EC" id="2.1.1.63" evidence="3"/>
<dbReference type="CDD" id="cd06445">
    <property type="entry name" value="ATase"/>
    <property type="match status" value="1"/>
</dbReference>
<evidence type="ECO:0000256" key="3">
    <source>
        <dbReference type="ARBA" id="ARBA00011918"/>
    </source>
</evidence>
<dbReference type="PROSITE" id="PS01124">
    <property type="entry name" value="HTH_ARAC_FAMILY_2"/>
    <property type="match status" value="1"/>
</dbReference>
<sequence length="302" mass="33384">MEPALANDYESPIGQGTSENTMADYDLIRRSIEYLTMNWRAQPSLDDLADHIGLSQSHMQRLFTRWTGGLSPKGFIQAVTLDHAKHLLDQSASIMETAFEVGLSGPSRLHDLFVTHEAITPGVYKAKGEGLIIRYGLHSCPFGQALVMITDQGGLAGMAFCDAGKEQEALQDMTSRWPKARYERDQAATLPYATRAFDMNSWQQDQPLRITLIGTDFEVRVWETLLKIPMGHATSYSAIAEHLGKPTASRAVGAAVGRNPISFVVPCHRVMAKSGKLCGYHWGLTRKQAMLGWEKGHLPIDA</sequence>
<dbReference type="PROSITE" id="PS00374">
    <property type="entry name" value="MGMT"/>
    <property type="match status" value="1"/>
</dbReference>
<dbReference type="PANTHER" id="PTHR10815">
    <property type="entry name" value="METHYLATED-DNA--PROTEIN-CYSTEINE METHYLTRANSFERASE"/>
    <property type="match status" value="1"/>
</dbReference>
<keyword evidence="8" id="KW-0804">Transcription</keyword>
<keyword evidence="13" id="KW-1185">Reference proteome</keyword>
<evidence type="ECO:0000313" key="13">
    <source>
        <dbReference type="Proteomes" id="UP000219439"/>
    </source>
</evidence>
<evidence type="ECO:0000256" key="4">
    <source>
        <dbReference type="ARBA" id="ARBA00022603"/>
    </source>
</evidence>